<dbReference type="EMBL" id="OB672201">
    <property type="protein sequence ID" value="CAD7235323.1"/>
    <property type="molecule type" value="Genomic_DNA"/>
</dbReference>
<dbReference type="AlphaFoldDB" id="A0A7R8ZXE6"/>
<dbReference type="PANTHER" id="PTHR10672:SF3">
    <property type="entry name" value="PROTEIN HU-LI TAI SHAO"/>
    <property type="match status" value="1"/>
</dbReference>
<dbReference type="Pfam" id="PF00596">
    <property type="entry name" value="Aldolase_II"/>
    <property type="match status" value="1"/>
</dbReference>
<accession>A0A7R8ZXE6</accession>
<dbReference type="GO" id="GO:0051015">
    <property type="term" value="F:actin filament binding"/>
    <property type="evidence" value="ECO:0007669"/>
    <property type="project" value="TreeGrafter"/>
</dbReference>
<dbReference type="GO" id="GO:0014069">
    <property type="term" value="C:postsynaptic density"/>
    <property type="evidence" value="ECO:0007669"/>
    <property type="project" value="TreeGrafter"/>
</dbReference>
<dbReference type="InterPro" id="IPR036409">
    <property type="entry name" value="Aldolase_II/adducin_N_sf"/>
</dbReference>
<evidence type="ECO:0000259" key="2">
    <source>
        <dbReference type="Pfam" id="PF00596"/>
    </source>
</evidence>
<comment type="similarity">
    <text evidence="1">Belongs to the aldolase class II family. Adducin subfamily.</text>
</comment>
<protein>
    <recommendedName>
        <fullName evidence="2">Class II aldolase/adducin N-terminal domain-containing protein</fullName>
    </recommendedName>
</protein>
<reference evidence="3" key="1">
    <citation type="submission" date="2020-11" db="EMBL/GenBank/DDBJ databases">
        <authorList>
            <person name="Tran Van P."/>
        </authorList>
    </citation>
    <scope>NUCLEOTIDE SEQUENCE</scope>
</reference>
<evidence type="ECO:0000313" key="3">
    <source>
        <dbReference type="EMBL" id="CAD7235323.1"/>
    </source>
</evidence>
<dbReference type="SUPFAM" id="SSF53639">
    <property type="entry name" value="AraD/HMP-PK domain-like"/>
    <property type="match status" value="1"/>
</dbReference>
<dbReference type="OrthoDB" id="3238794at2759"/>
<dbReference type="InterPro" id="IPR051017">
    <property type="entry name" value="Aldolase-II_Adducin_sf"/>
</dbReference>
<proteinExistence type="inferred from homology"/>
<feature type="non-terminal residue" evidence="3">
    <location>
        <position position="149"/>
    </location>
</feature>
<sequence length="149" mass="16827">MKMRPPDIDADMSEMERRKRVHEVMGSRQFRQEMERIIEQQIREGMIPAQFAALKEMYDMTGRGAGASQAVIPISDIKGSDATAYSKGEKLLRCKLAATYRLVDLFGWSQGIYNHITARLSPDAEHFLINPFGLSYNEITASSLVKVSL</sequence>
<gene>
    <name evidence="3" type="ORF">CTOB1V02_LOCUS13138</name>
</gene>
<dbReference type="Gene3D" id="3.40.225.10">
    <property type="entry name" value="Class II aldolase/adducin N-terminal domain"/>
    <property type="match status" value="1"/>
</dbReference>
<organism evidence="3">
    <name type="scientific">Cyprideis torosa</name>
    <dbReference type="NCBI Taxonomy" id="163714"/>
    <lineage>
        <taxon>Eukaryota</taxon>
        <taxon>Metazoa</taxon>
        <taxon>Ecdysozoa</taxon>
        <taxon>Arthropoda</taxon>
        <taxon>Crustacea</taxon>
        <taxon>Oligostraca</taxon>
        <taxon>Ostracoda</taxon>
        <taxon>Podocopa</taxon>
        <taxon>Podocopida</taxon>
        <taxon>Cytherocopina</taxon>
        <taxon>Cytheroidea</taxon>
        <taxon>Cytherideidae</taxon>
        <taxon>Cyprideis</taxon>
    </lineage>
</organism>
<dbReference type="InterPro" id="IPR001303">
    <property type="entry name" value="Aldolase_II/adducin_N"/>
</dbReference>
<name>A0A7R8ZXE6_9CRUS</name>
<evidence type="ECO:0000256" key="1">
    <source>
        <dbReference type="ARBA" id="ARBA00006274"/>
    </source>
</evidence>
<dbReference type="GO" id="GO:0005886">
    <property type="term" value="C:plasma membrane"/>
    <property type="evidence" value="ECO:0007669"/>
    <property type="project" value="UniProtKB-SubCell"/>
</dbReference>
<feature type="domain" description="Class II aldolase/adducin N-terminal" evidence="2">
    <location>
        <begin position="95"/>
        <end position="148"/>
    </location>
</feature>
<dbReference type="PANTHER" id="PTHR10672">
    <property type="entry name" value="ADDUCIN"/>
    <property type="match status" value="1"/>
</dbReference>
<dbReference type="GO" id="GO:0005856">
    <property type="term" value="C:cytoskeleton"/>
    <property type="evidence" value="ECO:0007669"/>
    <property type="project" value="TreeGrafter"/>
</dbReference>